<dbReference type="AlphaFoldDB" id="X0XQ17"/>
<name>X0XQ17_9ZZZZ</name>
<dbReference type="PANTHER" id="PTHR30604">
    <property type="entry name" value="PROTEIN TRANSPORT PROTEIN HOFQ"/>
    <property type="match status" value="1"/>
</dbReference>
<dbReference type="PANTHER" id="PTHR30604:SF1">
    <property type="entry name" value="DNA UTILIZATION PROTEIN HOFQ"/>
    <property type="match status" value="1"/>
</dbReference>
<evidence type="ECO:0000313" key="2">
    <source>
        <dbReference type="EMBL" id="GAG45345.1"/>
    </source>
</evidence>
<gene>
    <name evidence="2" type="ORF">S01H1_78381</name>
</gene>
<organism evidence="2">
    <name type="scientific">marine sediment metagenome</name>
    <dbReference type="NCBI Taxonomy" id="412755"/>
    <lineage>
        <taxon>unclassified sequences</taxon>
        <taxon>metagenomes</taxon>
        <taxon>ecological metagenomes</taxon>
    </lineage>
</organism>
<feature type="domain" description="Type II/III secretion system secretin-like" evidence="1">
    <location>
        <begin position="4"/>
        <end position="116"/>
    </location>
</feature>
<proteinExistence type="predicted"/>
<evidence type="ECO:0000259" key="1">
    <source>
        <dbReference type="Pfam" id="PF00263"/>
    </source>
</evidence>
<dbReference type="InterPro" id="IPR004846">
    <property type="entry name" value="T2SS/T3SS_dom"/>
</dbReference>
<feature type="non-terminal residue" evidence="2">
    <location>
        <position position="1"/>
    </location>
</feature>
<dbReference type="InterPro" id="IPR051808">
    <property type="entry name" value="Type_IV_pilus_biogenesis"/>
</dbReference>
<accession>X0XQ17</accession>
<sequence length="128" mass="14171">DRRYVTMEIEPSFNTVDGFTEISIPTLIPGTDGGPDRIIFNTVQTPQTSGKSLDVRVRCPDRGTVILGGLSDTSDRTREGGPPILINLPFIKRLFSTKGHTRSREHQVFLVTPTIILPAEVEEKIPVE</sequence>
<dbReference type="GO" id="GO:0009306">
    <property type="term" value="P:protein secretion"/>
    <property type="evidence" value="ECO:0007669"/>
    <property type="project" value="InterPro"/>
</dbReference>
<dbReference type="EMBL" id="BARS01052752">
    <property type="protein sequence ID" value="GAG45345.1"/>
    <property type="molecule type" value="Genomic_DNA"/>
</dbReference>
<comment type="caution">
    <text evidence="2">The sequence shown here is derived from an EMBL/GenBank/DDBJ whole genome shotgun (WGS) entry which is preliminary data.</text>
</comment>
<protein>
    <recommendedName>
        <fullName evidence="1">Type II/III secretion system secretin-like domain-containing protein</fullName>
    </recommendedName>
</protein>
<reference evidence="2" key="1">
    <citation type="journal article" date="2014" name="Front. Microbiol.">
        <title>High frequency of phylogenetically diverse reductive dehalogenase-homologous genes in deep subseafloor sedimentary metagenomes.</title>
        <authorList>
            <person name="Kawai M."/>
            <person name="Futagami T."/>
            <person name="Toyoda A."/>
            <person name="Takaki Y."/>
            <person name="Nishi S."/>
            <person name="Hori S."/>
            <person name="Arai W."/>
            <person name="Tsubouchi T."/>
            <person name="Morono Y."/>
            <person name="Uchiyama I."/>
            <person name="Ito T."/>
            <person name="Fujiyama A."/>
            <person name="Inagaki F."/>
            <person name="Takami H."/>
        </authorList>
    </citation>
    <scope>NUCLEOTIDE SEQUENCE</scope>
    <source>
        <strain evidence="2">Expedition CK06-06</strain>
    </source>
</reference>
<dbReference type="Pfam" id="PF00263">
    <property type="entry name" value="Secretin"/>
    <property type="match status" value="1"/>
</dbReference>